<organism evidence="1 2">
    <name type="scientific">Dendronalium phyllosphericum CENA369</name>
    <dbReference type="NCBI Taxonomy" id="1725256"/>
    <lineage>
        <taxon>Bacteria</taxon>
        <taxon>Bacillati</taxon>
        <taxon>Cyanobacteriota</taxon>
        <taxon>Cyanophyceae</taxon>
        <taxon>Nostocales</taxon>
        <taxon>Nostocaceae</taxon>
        <taxon>Dendronalium</taxon>
        <taxon>Dendronalium phyllosphericum</taxon>
    </lineage>
</organism>
<dbReference type="RefSeq" id="WP_214436677.1">
    <property type="nucleotide sequence ID" value="NZ_CAWPUQ010000239.1"/>
</dbReference>
<dbReference type="AlphaFoldDB" id="A0A8J7IEF9"/>
<comment type="caution">
    <text evidence="1">The sequence shown here is derived from an EMBL/GenBank/DDBJ whole genome shotgun (WGS) entry which is preliminary data.</text>
</comment>
<sequence>MDESLNAANIIDGVVLLAIAQPTKLNFRAFLLYVKRSPDFFLITNTITKFL</sequence>
<evidence type="ECO:0000313" key="1">
    <source>
        <dbReference type="EMBL" id="MBH8577998.1"/>
    </source>
</evidence>
<protein>
    <submittedName>
        <fullName evidence="1">Uncharacterized protein</fullName>
    </submittedName>
</protein>
<keyword evidence="2" id="KW-1185">Reference proteome</keyword>
<reference evidence="1 2" key="1">
    <citation type="journal article" date="2021" name="Int. J. Syst. Evol. Microbiol.">
        <title>Amazonocrinis nigriterrae gen. nov., sp. nov., Atlanticothrix silvestris gen. nov., sp. nov. and Dendronalium phyllosphericum gen. nov., sp. nov., nostocacean cyanobacteria from Brazilian environments.</title>
        <authorList>
            <person name="Alvarenga D.O."/>
            <person name="Andreote A.P.D."/>
            <person name="Branco L.H.Z."/>
            <person name="Delbaje E."/>
            <person name="Cruz R.B."/>
            <person name="Varani A.M."/>
            <person name="Fiore M.F."/>
        </authorList>
    </citation>
    <scope>NUCLEOTIDE SEQUENCE [LARGE SCALE GENOMIC DNA]</scope>
    <source>
        <strain evidence="1 2">CENA369</strain>
    </source>
</reference>
<gene>
    <name evidence="1" type="ORF">I8752_34635</name>
</gene>
<dbReference type="EMBL" id="JAECZA010000302">
    <property type="protein sequence ID" value="MBH8577998.1"/>
    <property type="molecule type" value="Genomic_DNA"/>
</dbReference>
<dbReference type="Proteomes" id="UP000662314">
    <property type="component" value="Unassembled WGS sequence"/>
</dbReference>
<evidence type="ECO:0000313" key="2">
    <source>
        <dbReference type="Proteomes" id="UP000662314"/>
    </source>
</evidence>
<accession>A0A8J7IEF9</accession>
<proteinExistence type="predicted"/>
<name>A0A8J7IEF9_9NOST</name>